<sequence length="126" mass="14833">MVTSTIFLIYSLKVAQSNYDTTKYGSAAGVEVIWVFRYVHLHHNLRKWFKHKQTKLYSVLTMKFDLGDLHIMSILSIILLNVIRIFEHMTFIQIINSKQKKILFITNLGFSISERQFLFVVSVTFK</sequence>
<name>U9UKU6_RHIID</name>
<dbReference type="AlphaFoldDB" id="U9UKU6"/>
<dbReference type="HOGENOM" id="CLU_1982719_0_0_1"/>
<organism evidence="1">
    <name type="scientific">Rhizophagus irregularis (strain DAOM 181602 / DAOM 197198 / MUCL 43194)</name>
    <name type="common">Arbuscular mycorrhizal fungus</name>
    <name type="synonym">Glomus intraradices</name>
    <dbReference type="NCBI Taxonomy" id="747089"/>
    <lineage>
        <taxon>Eukaryota</taxon>
        <taxon>Fungi</taxon>
        <taxon>Fungi incertae sedis</taxon>
        <taxon>Mucoromycota</taxon>
        <taxon>Glomeromycotina</taxon>
        <taxon>Glomeromycetes</taxon>
        <taxon>Glomerales</taxon>
        <taxon>Glomeraceae</taxon>
        <taxon>Rhizophagus</taxon>
    </lineage>
</organism>
<gene>
    <name evidence="1" type="ORF">GLOINDRAFT_83992</name>
</gene>
<reference evidence="1" key="1">
    <citation type="submission" date="2013-07" db="EMBL/GenBank/DDBJ databases">
        <title>The genome of an arbuscular mycorrhizal fungus provides insights into the evolution of the oldest plant symbiosis.</title>
        <authorList>
            <consortium name="DOE Joint Genome Institute"/>
            <person name="Tisserant E."/>
            <person name="Malbreil M."/>
            <person name="Kuo A."/>
            <person name="Kohler A."/>
            <person name="Symeonidi A."/>
            <person name="Balestrini R."/>
            <person name="Charron P."/>
            <person name="Duensing N."/>
            <person name="Frei-dit-Frey N."/>
            <person name="Gianinazzi-Pearson V."/>
            <person name="Gilbert B."/>
            <person name="Handa Y."/>
            <person name="Hijri M."/>
            <person name="Kaul R."/>
            <person name="Kawaguchi M."/>
            <person name="Krajinski F."/>
            <person name="Lammers P."/>
            <person name="Lapierre D."/>
            <person name="Masclaux F.G."/>
            <person name="Murat C."/>
            <person name="Morin E."/>
            <person name="Ndikumana S."/>
            <person name="Pagni M."/>
            <person name="Petitpierre D."/>
            <person name="Requena N."/>
            <person name="Rosikiewicz P."/>
            <person name="Riley R."/>
            <person name="Saito K."/>
            <person name="San Clemente H."/>
            <person name="Shapiro H."/>
            <person name="van Tuinen D."/>
            <person name="Becard G."/>
            <person name="Bonfante P."/>
            <person name="Paszkowski U."/>
            <person name="Shachar-Hill Y."/>
            <person name="Young J.P."/>
            <person name="Sanders I.R."/>
            <person name="Henrissat B."/>
            <person name="Rensing S.A."/>
            <person name="Grigoriev I.V."/>
            <person name="Corradi N."/>
            <person name="Roux C."/>
            <person name="Martin F."/>
        </authorList>
    </citation>
    <scope>NUCLEOTIDE SEQUENCE</scope>
    <source>
        <strain evidence="1">DAOM 197198</strain>
    </source>
</reference>
<proteinExistence type="predicted"/>
<dbReference type="EMBL" id="KI276815">
    <property type="protein sequence ID" value="ESA21014.1"/>
    <property type="molecule type" value="Genomic_DNA"/>
</dbReference>
<accession>U9UKU6</accession>
<protein>
    <submittedName>
        <fullName evidence="1">Uncharacterized protein</fullName>
    </submittedName>
</protein>
<evidence type="ECO:0000313" key="1">
    <source>
        <dbReference type="EMBL" id="ESA21014.1"/>
    </source>
</evidence>